<dbReference type="Proteomes" id="UP000002037">
    <property type="component" value="Unassembled WGS sequence"/>
</dbReference>
<keyword evidence="6" id="KW-1185">Reference proteome</keyword>
<name>C5M204_CANTT</name>
<sequence length="220" mass="24871">MFLKCDLSDEQRVTEELSSLINNLNSQEEHVSILINNAGIRDNKGLIDLDPERIKSMFNINTLSPIWILQKVITNHIDIVLPKNPHSQLFIVTVSSILGTFAPKNLSIYSATKAASISIHEALMQELKDYQESIRLLLITTGQLSTTMFKDVEPSRLFFAPIVDHTKLARSIVEKVELGYSGCISEPFYANFLPGVRTVPQCIQDFCRYVSEIDKKIKDD</sequence>
<proteinExistence type="inferred from homology"/>
<keyword evidence="2" id="KW-0521">NADP</keyword>
<dbReference type="AlphaFoldDB" id="C5M204"/>
<evidence type="ECO:0000256" key="1">
    <source>
        <dbReference type="ARBA" id="ARBA00006484"/>
    </source>
</evidence>
<dbReference type="PROSITE" id="PS00061">
    <property type="entry name" value="ADH_SHORT"/>
    <property type="match status" value="1"/>
</dbReference>
<evidence type="ECO:0000256" key="4">
    <source>
        <dbReference type="RuleBase" id="RU000363"/>
    </source>
</evidence>
<dbReference type="EMBL" id="GG692395">
    <property type="protein sequence ID" value="EER35354.1"/>
    <property type="molecule type" value="Genomic_DNA"/>
</dbReference>
<reference evidence="5 6" key="1">
    <citation type="journal article" date="2009" name="Nature">
        <title>Evolution of pathogenicity and sexual reproduction in eight Candida genomes.</title>
        <authorList>
            <person name="Butler G."/>
            <person name="Rasmussen M.D."/>
            <person name="Lin M.F."/>
            <person name="Santos M.A."/>
            <person name="Sakthikumar S."/>
            <person name="Munro C.A."/>
            <person name="Rheinbay E."/>
            <person name="Grabherr M."/>
            <person name="Forche A."/>
            <person name="Reedy J.L."/>
            <person name="Agrafioti I."/>
            <person name="Arnaud M.B."/>
            <person name="Bates S."/>
            <person name="Brown A.J."/>
            <person name="Brunke S."/>
            <person name="Costanzo M.C."/>
            <person name="Fitzpatrick D.A."/>
            <person name="de Groot P.W."/>
            <person name="Harris D."/>
            <person name="Hoyer L.L."/>
            <person name="Hube B."/>
            <person name="Klis F.M."/>
            <person name="Kodira C."/>
            <person name="Lennard N."/>
            <person name="Logue M.E."/>
            <person name="Martin R."/>
            <person name="Neiman A.M."/>
            <person name="Nikolaou E."/>
            <person name="Quail M.A."/>
            <person name="Quinn J."/>
            <person name="Santos M.C."/>
            <person name="Schmitzberger F.F."/>
            <person name="Sherlock G."/>
            <person name="Shah P."/>
            <person name="Silverstein K.A."/>
            <person name="Skrzypek M.S."/>
            <person name="Soll D."/>
            <person name="Staggs R."/>
            <person name="Stansfield I."/>
            <person name="Stumpf M.P."/>
            <person name="Sudbery P.E."/>
            <person name="Srikantha T."/>
            <person name="Zeng Q."/>
            <person name="Berman J."/>
            <person name="Berriman M."/>
            <person name="Heitman J."/>
            <person name="Gow N.A."/>
            <person name="Lorenz M.C."/>
            <person name="Birren B.W."/>
            <person name="Kellis M."/>
            <person name="Cuomo C.A."/>
        </authorList>
    </citation>
    <scope>NUCLEOTIDE SEQUENCE [LARGE SCALE GENOMIC DNA]</scope>
    <source>
        <strain evidence="6">ATCC MYA-3404 / T1</strain>
    </source>
</reference>
<dbReference type="STRING" id="294747.C5M204"/>
<gene>
    <name evidence="5" type="ORF">CTRG_00093</name>
</gene>
<accession>C5M204</accession>
<evidence type="ECO:0000313" key="6">
    <source>
        <dbReference type="Proteomes" id="UP000002037"/>
    </source>
</evidence>
<dbReference type="HOGENOM" id="CLU_010194_5_1_1"/>
<evidence type="ECO:0000256" key="2">
    <source>
        <dbReference type="ARBA" id="ARBA00022857"/>
    </source>
</evidence>
<dbReference type="PRINTS" id="PR00081">
    <property type="entry name" value="GDHRDH"/>
</dbReference>
<dbReference type="PANTHER" id="PTHR24322:SF736">
    <property type="entry name" value="RETINOL DEHYDROGENASE 10"/>
    <property type="match status" value="1"/>
</dbReference>
<dbReference type="Pfam" id="PF00106">
    <property type="entry name" value="adh_short"/>
    <property type="match status" value="1"/>
</dbReference>
<dbReference type="GeneID" id="8296109"/>
<dbReference type="InterPro" id="IPR020904">
    <property type="entry name" value="Sc_DH/Rdtase_CS"/>
</dbReference>
<comment type="similarity">
    <text evidence="1 4">Belongs to the short-chain dehydrogenases/reductases (SDR) family.</text>
</comment>
<dbReference type="GO" id="GO:0016616">
    <property type="term" value="F:oxidoreductase activity, acting on the CH-OH group of donors, NAD or NADP as acceptor"/>
    <property type="evidence" value="ECO:0007669"/>
    <property type="project" value="TreeGrafter"/>
</dbReference>
<dbReference type="PRINTS" id="PR00080">
    <property type="entry name" value="SDRFAMILY"/>
</dbReference>
<dbReference type="VEuPathDB" id="FungiDB:CTRG_00093"/>
<dbReference type="Gene3D" id="3.40.50.720">
    <property type="entry name" value="NAD(P)-binding Rossmann-like Domain"/>
    <property type="match status" value="1"/>
</dbReference>
<evidence type="ECO:0000313" key="5">
    <source>
        <dbReference type="EMBL" id="EER35354.1"/>
    </source>
</evidence>
<dbReference type="SUPFAM" id="SSF51735">
    <property type="entry name" value="NAD(P)-binding Rossmann-fold domains"/>
    <property type="match status" value="1"/>
</dbReference>
<dbReference type="KEGG" id="ctp:CTRG_00093"/>
<dbReference type="OrthoDB" id="5840532at2759"/>
<dbReference type="InterPro" id="IPR002347">
    <property type="entry name" value="SDR_fam"/>
</dbReference>
<keyword evidence="3" id="KW-0560">Oxidoreductase</keyword>
<dbReference type="eggNOG" id="KOG1201">
    <property type="taxonomic scope" value="Eukaryota"/>
</dbReference>
<protein>
    <recommendedName>
        <fullName evidence="7">Oxidoreductase</fullName>
    </recommendedName>
</protein>
<dbReference type="InterPro" id="IPR036291">
    <property type="entry name" value="NAD(P)-bd_dom_sf"/>
</dbReference>
<evidence type="ECO:0008006" key="7">
    <source>
        <dbReference type="Google" id="ProtNLM"/>
    </source>
</evidence>
<dbReference type="PANTHER" id="PTHR24322">
    <property type="entry name" value="PKSB"/>
    <property type="match status" value="1"/>
</dbReference>
<evidence type="ECO:0000256" key="3">
    <source>
        <dbReference type="ARBA" id="ARBA00023002"/>
    </source>
</evidence>
<organism evidence="5 6">
    <name type="scientific">Candida tropicalis (strain ATCC MYA-3404 / T1)</name>
    <name type="common">Yeast</name>
    <dbReference type="NCBI Taxonomy" id="294747"/>
    <lineage>
        <taxon>Eukaryota</taxon>
        <taxon>Fungi</taxon>
        <taxon>Dikarya</taxon>
        <taxon>Ascomycota</taxon>
        <taxon>Saccharomycotina</taxon>
        <taxon>Pichiomycetes</taxon>
        <taxon>Debaryomycetaceae</taxon>
        <taxon>Candida/Lodderomyces clade</taxon>
        <taxon>Candida</taxon>
    </lineage>
</organism>
<dbReference type="RefSeq" id="XP_002545312.1">
    <property type="nucleotide sequence ID" value="XM_002545266.1"/>
</dbReference>